<organism evidence="7 8">
    <name type="scientific">Carnegiea gigantea</name>
    <dbReference type="NCBI Taxonomy" id="171969"/>
    <lineage>
        <taxon>Eukaryota</taxon>
        <taxon>Viridiplantae</taxon>
        <taxon>Streptophyta</taxon>
        <taxon>Embryophyta</taxon>
        <taxon>Tracheophyta</taxon>
        <taxon>Spermatophyta</taxon>
        <taxon>Magnoliopsida</taxon>
        <taxon>eudicotyledons</taxon>
        <taxon>Gunneridae</taxon>
        <taxon>Pentapetalae</taxon>
        <taxon>Caryophyllales</taxon>
        <taxon>Cactineae</taxon>
        <taxon>Cactaceae</taxon>
        <taxon>Cactoideae</taxon>
        <taxon>Echinocereeae</taxon>
        <taxon>Carnegiea</taxon>
    </lineage>
</organism>
<feature type="compositionally biased region" description="Low complexity" evidence="5">
    <location>
        <begin position="376"/>
        <end position="394"/>
    </location>
</feature>
<dbReference type="AlphaFoldDB" id="A0A9Q1K0B2"/>
<dbReference type="FunFam" id="3.30.40.10:FF:000269">
    <property type="entry name" value="Transcription initiation factor IIE subunit alpha"/>
    <property type="match status" value="1"/>
</dbReference>
<keyword evidence="4" id="KW-0175">Coiled coil</keyword>
<evidence type="ECO:0000256" key="1">
    <source>
        <dbReference type="ARBA" id="ARBA00008947"/>
    </source>
</evidence>
<gene>
    <name evidence="7" type="ORF">Cgig2_009277</name>
</gene>
<evidence type="ECO:0000256" key="5">
    <source>
        <dbReference type="SAM" id="MobiDB-lite"/>
    </source>
</evidence>
<dbReference type="PROSITE" id="PS51344">
    <property type="entry name" value="HTH_TFE_IIE"/>
    <property type="match status" value="1"/>
</dbReference>
<dbReference type="InterPro" id="IPR013083">
    <property type="entry name" value="Znf_RING/FYVE/PHD"/>
</dbReference>
<evidence type="ECO:0000313" key="8">
    <source>
        <dbReference type="Proteomes" id="UP001153076"/>
    </source>
</evidence>
<dbReference type="InterPro" id="IPR017919">
    <property type="entry name" value="TFIIE/TFIIEa_HTH"/>
</dbReference>
<dbReference type="GO" id="GO:0006367">
    <property type="term" value="P:transcription initiation at RNA polymerase II promoter"/>
    <property type="evidence" value="ECO:0007669"/>
    <property type="project" value="InterPro"/>
</dbReference>
<dbReference type="InterPro" id="IPR039997">
    <property type="entry name" value="TFE"/>
</dbReference>
<reference evidence="7" key="1">
    <citation type="submission" date="2022-04" db="EMBL/GenBank/DDBJ databases">
        <title>Carnegiea gigantea Genome sequencing and assembly v2.</title>
        <authorList>
            <person name="Copetti D."/>
            <person name="Sanderson M.J."/>
            <person name="Burquez A."/>
            <person name="Wojciechowski M.F."/>
        </authorList>
    </citation>
    <scope>NUCLEOTIDE SEQUENCE</scope>
    <source>
        <strain evidence="7">SGP5-SGP5p</strain>
        <tissue evidence="7">Aerial part</tissue>
    </source>
</reference>
<comment type="caution">
    <text evidence="7">The sequence shown here is derived from an EMBL/GenBank/DDBJ whole genome shotgun (WGS) entry which is preliminary data.</text>
</comment>
<dbReference type="SMART" id="SM00531">
    <property type="entry name" value="TFIIE"/>
    <property type="match status" value="1"/>
</dbReference>
<dbReference type="GO" id="GO:0005673">
    <property type="term" value="C:transcription factor TFIIE complex"/>
    <property type="evidence" value="ECO:0007669"/>
    <property type="project" value="TreeGrafter"/>
</dbReference>
<feature type="compositionally biased region" description="Polar residues" evidence="5">
    <location>
        <begin position="362"/>
        <end position="371"/>
    </location>
</feature>
<dbReference type="SUPFAM" id="SSF46785">
    <property type="entry name" value="Winged helix' DNA-binding domain"/>
    <property type="match status" value="1"/>
</dbReference>
<evidence type="ECO:0000256" key="3">
    <source>
        <dbReference type="ARBA" id="ARBA00023163"/>
    </source>
</evidence>
<dbReference type="SUPFAM" id="SSF57783">
    <property type="entry name" value="Zinc beta-ribbon"/>
    <property type="match status" value="1"/>
</dbReference>
<feature type="region of interest" description="Disordered" evidence="5">
    <location>
        <begin position="354"/>
        <end position="413"/>
    </location>
</feature>
<dbReference type="EMBL" id="JAKOGI010000488">
    <property type="protein sequence ID" value="KAJ8434302.1"/>
    <property type="molecule type" value="Genomic_DNA"/>
</dbReference>
<dbReference type="PANTHER" id="PTHR13097:SF7">
    <property type="entry name" value="GENERAL TRANSCRIPTION FACTOR IIE SUBUNIT 1"/>
    <property type="match status" value="1"/>
</dbReference>
<evidence type="ECO:0000256" key="4">
    <source>
        <dbReference type="SAM" id="Coils"/>
    </source>
</evidence>
<name>A0A9Q1K0B2_9CARY</name>
<evidence type="ECO:0000256" key="2">
    <source>
        <dbReference type="ARBA" id="ARBA00023015"/>
    </source>
</evidence>
<comment type="similarity">
    <text evidence="1">Belongs to the TFIIE alpha subunit family.</text>
</comment>
<keyword evidence="2" id="KW-0805">Transcription regulation</keyword>
<evidence type="ECO:0000313" key="7">
    <source>
        <dbReference type="EMBL" id="KAJ8434302.1"/>
    </source>
</evidence>
<dbReference type="InterPro" id="IPR002853">
    <property type="entry name" value="TFIIE_asu"/>
</dbReference>
<dbReference type="PANTHER" id="PTHR13097">
    <property type="entry name" value="TRANSCRIPTION INITIATION FACTOR IIE, ALPHA SUBUNIT"/>
    <property type="match status" value="1"/>
</dbReference>
<dbReference type="OrthoDB" id="361102at2759"/>
<evidence type="ECO:0000259" key="6">
    <source>
        <dbReference type="PROSITE" id="PS51344"/>
    </source>
</evidence>
<keyword evidence="8" id="KW-1185">Reference proteome</keyword>
<dbReference type="Pfam" id="PF02002">
    <property type="entry name" value="TFIIE_alpha"/>
    <property type="match status" value="1"/>
</dbReference>
<sequence>MSVEPFRKLVKLTARAFYDDISTRGDSMPKSSRGDNRGMAVVILDALTRGQWVREEDLAKDLKIHLKQLRRTLRLFEEEKLVMRDHRKEVGAPPTKRCLRRGNAFTAIGVKIHAAAVAATADGQQSTREGGEKIKLHTHSYCCLDYAQIYDVVLYRLHGMKKKIKDELDSKNIIQEYICPNCNKRYTALDAARLVSMDDEYFHCESCNGELVVESDKIAAQEIGNADDNDRRLRREKLKDMLQKMEEQLKPLAEQLNKIKDLPIPEFGTLQAWEVRARAAASAAGDNSDDPSRSTQAGTSMPFLGDTKVEVLLSGVQAKEDLKSETTSEPMKIVPPWMIKQGMILTKEQRGQVKEGVRAYGNSASSGQGQEAAQKPQESSYGQSSGQGPYSGRQVGLKSKCEHKDEDDVEWEEAVPTGNIGGIYKANDLNVKVGVAVAAAADDDDVEWEEG</sequence>
<feature type="region of interest" description="Disordered" evidence="5">
    <location>
        <begin position="282"/>
        <end position="303"/>
    </location>
</feature>
<accession>A0A9Q1K0B2</accession>
<keyword evidence="3" id="KW-0804">Transcription</keyword>
<dbReference type="InterPro" id="IPR036390">
    <property type="entry name" value="WH_DNA-bd_sf"/>
</dbReference>
<dbReference type="Gene3D" id="3.30.40.10">
    <property type="entry name" value="Zinc/RING finger domain, C3HC4 (zinc finger)"/>
    <property type="match status" value="1"/>
</dbReference>
<protein>
    <recommendedName>
        <fullName evidence="6">HTH TFE/IIEalpha-type domain-containing protein</fullName>
    </recommendedName>
</protein>
<feature type="coiled-coil region" evidence="4">
    <location>
        <begin position="235"/>
        <end position="262"/>
    </location>
</feature>
<proteinExistence type="inferred from homology"/>
<dbReference type="Proteomes" id="UP001153076">
    <property type="component" value="Unassembled WGS sequence"/>
</dbReference>
<dbReference type="InterPro" id="IPR024550">
    <property type="entry name" value="TFIIEa/SarR/Rpc3_HTH_dom"/>
</dbReference>
<feature type="domain" description="HTH TFE/IIEalpha-type" evidence="6">
    <location>
        <begin position="6"/>
        <end position="154"/>
    </location>
</feature>